<organism evidence="2 3">
    <name type="scientific">Aspergillus versicolor CBS 583.65</name>
    <dbReference type="NCBI Taxonomy" id="1036611"/>
    <lineage>
        <taxon>Eukaryota</taxon>
        <taxon>Fungi</taxon>
        <taxon>Dikarya</taxon>
        <taxon>Ascomycota</taxon>
        <taxon>Pezizomycotina</taxon>
        <taxon>Eurotiomycetes</taxon>
        <taxon>Eurotiomycetidae</taxon>
        <taxon>Eurotiales</taxon>
        <taxon>Aspergillaceae</taxon>
        <taxon>Aspergillus</taxon>
        <taxon>Aspergillus subgen. Nidulantes</taxon>
    </lineage>
</organism>
<feature type="domain" description="Heterokaryon incompatibility" evidence="1">
    <location>
        <begin position="59"/>
        <end position="197"/>
    </location>
</feature>
<dbReference type="PANTHER" id="PTHR24148">
    <property type="entry name" value="ANKYRIN REPEAT DOMAIN-CONTAINING PROTEIN 39 HOMOLOG-RELATED"/>
    <property type="match status" value="1"/>
</dbReference>
<protein>
    <recommendedName>
        <fullName evidence="1">Heterokaryon incompatibility domain-containing protein</fullName>
    </recommendedName>
</protein>
<dbReference type="STRING" id="1036611.A0A1L9P4N0"/>
<dbReference type="PANTHER" id="PTHR24148:SF64">
    <property type="entry name" value="HETEROKARYON INCOMPATIBILITY DOMAIN-CONTAINING PROTEIN"/>
    <property type="match status" value="1"/>
</dbReference>
<dbReference type="OrthoDB" id="4850726at2759"/>
<dbReference type="RefSeq" id="XP_040662221.1">
    <property type="nucleotide sequence ID" value="XM_040809598.1"/>
</dbReference>
<reference evidence="3" key="1">
    <citation type="journal article" date="2017" name="Genome Biol.">
        <title>Comparative genomics reveals high biological diversity and specific adaptations in the industrially and medically important fungal genus Aspergillus.</title>
        <authorList>
            <person name="de Vries R.P."/>
            <person name="Riley R."/>
            <person name="Wiebenga A."/>
            <person name="Aguilar-Osorio G."/>
            <person name="Amillis S."/>
            <person name="Uchima C.A."/>
            <person name="Anderluh G."/>
            <person name="Asadollahi M."/>
            <person name="Askin M."/>
            <person name="Barry K."/>
            <person name="Battaglia E."/>
            <person name="Bayram O."/>
            <person name="Benocci T."/>
            <person name="Braus-Stromeyer S.A."/>
            <person name="Caldana C."/>
            <person name="Canovas D."/>
            <person name="Cerqueira G.C."/>
            <person name="Chen F."/>
            <person name="Chen W."/>
            <person name="Choi C."/>
            <person name="Clum A."/>
            <person name="Dos Santos R.A."/>
            <person name="Damasio A.R."/>
            <person name="Diallinas G."/>
            <person name="Emri T."/>
            <person name="Fekete E."/>
            <person name="Flipphi M."/>
            <person name="Freyberg S."/>
            <person name="Gallo A."/>
            <person name="Gournas C."/>
            <person name="Habgood R."/>
            <person name="Hainaut M."/>
            <person name="Harispe M.L."/>
            <person name="Henrissat B."/>
            <person name="Hilden K.S."/>
            <person name="Hope R."/>
            <person name="Hossain A."/>
            <person name="Karabika E."/>
            <person name="Karaffa L."/>
            <person name="Karanyi Z."/>
            <person name="Krasevec N."/>
            <person name="Kuo A."/>
            <person name="Kusch H."/>
            <person name="LaButti K."/>
            <person name="Lagendijk E.L."/>
            <person name="Lapidus A."/>
            <person name="Levasseur A."/>
            <person name="Lindquist E."/>
            <person name="Lipzen A."/>
            <person name="Logrieco A.F."/>
            <person name="MacCabe A."/>
            <person name="Maekelae M.R."/>
            <person name="Malavazi I."/>
            <person name="Melin P."/>
            <person name="Meyer V."/>
            <person name="Mielnichuk N."/>
            <person name="Miskei M."/>
            <person name="Molnar A.P."/>
            <person name="Mule G."/>
            <person name="Ngan C.Y."/>
            <person name="Orejas M."/>
            <person name="Orosz E."/>
            <person name="Ouedraogo J.P."/>
            <person name="Overkamp K.M."/>
            <person name="Park H.-S."/>
            <person name="Perrone G."/>
            <person name="Piumi F."/>
            <person name="Punt P.J."/>
            <person name="Ram A.F."/>
            <person name="Ramon A."/>
            <person name="Rauscher S."/>
            <person name="Record E."/>
            <person name="Riano-Pachon D.M."/>
            <person name="Robert V."/>
            <person name="Roehrig J."/>
            <person name="Ruller R."/>
            <person name="Salamov A."/>
            <person name="Salih N.S."/>
            <person name="Samson R.A."/>
            <person name="Sandor E."/>
            <person name="Sanguinetti M."/>
            <person name="Schuetze T."/>
            <person name="Sepcic K."/>
            <person name="Shelest E."/>
            <person name="Sherlock G."/>
            <person name="Sophianopoulou V."/>
            <person name="Squina F.M."/>
            <person name="Sun H."/>
            <person name="Susca A."/>
            <person name="Todd R.B."/>
            <person name="Tsang A."/>
            <person name="Unkles S.E."/>
            <person name="van de Wiele N."/>
            <person name="van Rossen-Uffink D."/>
            <person name="Oliveira J.V."/>
            <person name="Vesth T.C."/>
            <person name="Visser J."/>
            <person name="Yu J.-H."/>
            <person name="Zhou M."/>
            <person name="Andersen M.R."/>
            <person name="Archer D.B."/>
            <person name="Baker S.E."/>
            <person name="Benoit I."/>
            <person name="Brakhage A.A."/>
            <person name="Braus G.H."/>
            <person name="Fischer R."/>
            <person name="Frisvad J.C."/>
            <person name="Goldman G.H."/>
            <person name="Houbraken J."/>
            <person name="Oakley B."/>
            <person name="Pocsi I."/>
            <person name="Scazzocchio C."/>
            <person name="Seiboth B."/>
            <person name="vanKuyk P.A."/>
            <person name="Wortman J."/>
            <person name="Dyer P.S."/>
            <person name="Grigoriev I.V."/>
        </authorList>
    </citation>
    <scope>NUCLEOTIDE SEQUENCE [LARGE SCALE GENOMIC DNA]</scope>
    <source>
        <strain evidence="3">CBS 583.65</strain>
    </source>
</reference>
<dbReference type="InterPro" id="IPR010730">
    <property type="entry name" value="HET"/>
</dbReference>
<evidence type="ECO:0000313" key="3">
    <source>
        <dbReference type="Proteomes" id="UP000184073"/>
    </source>
</evidence>
<dbReference type="Proteomes" id="UP000184073">
    <property type="component" value="Unassembled WGS sequence"/>
</dbReference>
<dbReference type="EMBL" id="KV878125">
    <property type="protein sequence ID" value="OJI96458.1"/>
    <property type="molecule type" value="Genomic_DNA"/>
</dbReference>
<dbReference type="VEuPathDB" id="FungiDB:ASPVEDRAFT_238459"/>
<evidence type="ECO:0000313" key="2">
    <source>
        <dbReference type="EMBL" id="OJI96458.1"/>
    </source>
</evidence>
<dbReference type="GeneID" id="63725109"/>
<dbReference type="InterPro" id="IPR052895">
    <property type="entry name" value="HetReg/Transcr_Mod"/>
</dbReference>
<dbReference type="Pfam" id="PF06985">
    <property type="entry name" value="HET"/>
    <property type="match status" value="1"/>
</dbReference>
<accession>A0A1L9P4N0</accession>
<name>A0A1L9P4N0_ASPVE</name>
<proteinExistence type="predicted"/>
<keyword evidence="3" id="KW-1185">Reference proteome</keyword>
<evidence type="ECO:0000259" key="1">
    <source>
        <dbReference type="Pfam" id="PF06985"/>
    </source>
</evidence>
<gene>
    <name evidence="2" type="ORF">ASPVEDRAFT_238459</name>
</gene>
<dbReference type="AlphaFoldDB" id="A0A1L9P4N0"/>
<sequence>MALGSTMVATYINVEASERLFKSLPQDTIRLVHLQPGSDADDIVCRLEQPKLLSESLSYNALSYMWGTFDTEEYIYLRHTISERFRVTPRLALALRMLRDSKTEVTFWIDALCINQTNKAEQAEQIPLMGRIYRGAQRVVAFLGAHKDGSQELFDFLKDMEAPERFEWDFDVLCGLQPAERTLLGRQYWQRAWIVQELVLASEIYLQCGKDRISFKTLKWFHDKFVNEPIRLEISKEDTRDNIRDISYLNTWHRRFDQLASTKSDLSIDSFLDGFLESQCGNPRDHIYAFYNLLPRKLQQQISINYNTPADEVIRQAMKAIIKVTQCLDIITLRSRQVQSAGQWQDALPSWCPFLGVPYMTPTKSADDEEDLRSRGSSSDGIPTVSFLENGTLLRLEGFVLGRICERLSRHPPATCPFENLKPDNEDRLYQEGRYAYECIEFIRRPDRRGKVDLDETVLGTALDSTSSNGLLACLETTKGTQPNQFTTPQIAQMNSFSRSFHGMQLCTFSCDNVISAGGVNPALNWLEEKEGEEVIPVDFAIVPQAARKHDRLCAIQGCHQLVVLRRVYRPRRRFYRSRCRFYSPRHQFYSPRCRIYSVVGGAKLYDRTGHDIISWVGVDRLRTFTLV</sequence>